<comment type="catalytic activity">
    <reaction evidence="1">
        <text>Exonucleolytic cleavage in the 3'- to 5'-direction to yield nucleoside 5'-phosphates.</text>
        <dbReference type="EC" id="3.1.11.1"/>
    </reaction>
</comment>
<dbReference type="OrthoDB" id="9763470at2"/>
<dbReference type="GO" id="GO:0008310">
    <property type="term" value="F:single-stranded DNA 3'-5' DNA exonuclease activity"/>
    <property type="evidence" value="ECO:0007669"/>
    <property type="project" value="UniProtKB-EC"/>
</dbReference>
<dbReference type="GO" id="GO:0046872">
    <property type="term" value="F:metal ion binding"/>
    <property type="evidence" value="ECO:0007669"/>
    <property type="project" value="UniProtKB-KW"/>
</dbReference>
<dbReference type="FunFam" id="3.30.420.10:FF:000033">
    <property type="entry name" value="Exodeoxyribonuclease I"/>
    <property type="match status" value="1"/>
</dbReference>
<evidence type="ECO:0000259" key="17">
    <source>
        <dbReference type="PROSITE" id="PS51785"/>
    </source>
</evidence>
<dbReference type="PROSITE" id="PS51784">
    <property type="entry name" value="EXOI_SH3"/>
    <property type="match status" value="1"/>
</dbReference>
<dbReference type="InterPro" id="IPR013620">
    <property type="entry name" value="Exonuc_1_SH3"/>
</dbReference>
<feature type="binding site" evidence="15">
    <location>
        <position position="14"/>
    </location>
    <ligand>
        <name>Mg(2+)</name>
        <dbReference type="ChEBI" id="CHEBI:18420"/>
        <label>2</label>
    </ligand>
</feature>
<dbReference type="Pfam" id="PF26016">
    <property type="entry name" value="ExoI_C"/>
    <property type="match status" value="1"/>
</dbReference>
<protein>
    <recommendedName>
        <fullName evidence="3">Exodeoxyribonuclease I</fullName>
        <ecNumber evidence="2">3.1.11.1</ecNumber>
    </recommendedName>
    <alternativeName>
        <fullName evidence="12">DNA deoxyribophosphodiesterase</fullName>
    </alternativeName>
</protein>
<dbReference type="CDD" id="cd06138">
    <property type="entry name" value="ExoI_N"/>
    <property type="match status" value="1"/>
</dbReference>
<keyword evidence="7 19" id="KW-0378">Hydrolase</keyword>
<comment type="subunit">
    <text evidence="13">Monomer. Interacts with ssb (via C-terminus); this interaction stimulates the exonuclease activity by recruiting the enzyme to its substrate.</text>
</comment>
<feature type="binding site" evidence="15">
    <location>
        <position position="183"/>
    </location>
    <ligand>
        <name>Mg(2+)</name>
        <dbReference type="ChEBI" id="CHEBI:18420"/>
        <label>2</label>
    </ligand>
</feature>
<accession>A0A4R3LFX7</accession>
<dbReference type="GO" id="GO:0006281">
    <property type="term" value="P:DNA repair"/>
    <property type="evidence" value="ECO:0007669"/>
    <property type="project" value="UniProtKB-KW"/>
</dbReference>
<evidence type="ECO:0000256" key="12">
    <source>
        <dbReference type="ARBA" id="ARBA00031220"/>
    </source>
</evidence>
<feature type="domain" description="ExoI SH3-like" evidence="16">
    <location>
        <begin position="199"/>
        <end position="358"/>
    </location>
</feature>
<dbReference type="InterPro" id="IPR034747">
    <property type="entry name" value="EXOI_SH3"/>
</dbReference>
<evidence type="ECO:0000256" key="11">
    <source>
        <dbReference type="ARBA" id="ARBA00023204"/>
    </source>
</evidence>
<dbReference type="SMART" id="SM00479">
    <property type="entry name" value="EXOIII"/>
    <property type="match status" value="1"/>
</dbReference>
<keyword evidence="4" id="KW-0540">Nuclease</keyword>
<dbReference type="PROSITE" id="PS51785">
    <property type="entry name" value="EXOI_C"/>
    <property type="match status" value="1"/>
</dbReference>
<evidence type="ECO:0000256" key="8">
    <source>
        <dbReference type="ARBA" id="ARBA00022839"/>
    </source>
</evidence>
<dbReference type="Gene3D" id="3.30.420.10">
    <property type="entry name" value="Ribonuclease H-like superfamily/Ribonuclease H"/>
    <property type="match status" value="1"/>
</dbReference>
<evidence type="ECO:0000256" key="13">
    <source>
        <dbReference type="ARBA" id="ARBA00046792"/>
    </source>
</evidence>
<dbReference type="InterPro" id="IPR023607">
    <property type="entry name" value="Exodeoxyribonuclease_I"/>
</dbReference>
<evidence type="ECO:0000256" key="10">
    <source>
        <dbReference type="ARBA" id="ARBA00023125"/>
    </source>
</evidence>
<evidence type="ECO:0000313" key="20">
    <source>
        <dbReference type="Proteomes" id="UP000295536"/>
    </source>
</evidence>
<dbReference type="NCBIfam" id="NF008746">
    <property type="entry name" value="PRK11779.1"/>
    <property type="match status" value="1"/>
</dbReference>
<reference evidence="18 20" key="1">
    <citation type="submission" date="2019-03" db="EMBL/GenBank/DDBJ databases">
        <title>Genomic Encyclopedia of Type Strains, Phase IV (KMG-IV): sequencing the most valuable type-strain genomes for metagenomic binning, comparative biology and taxonomic classification.</title>
        <authorList>
            <person name="Goeker M."/>
        </authorList>
    </citation>
    <scope>NUCLEOTIDE SEQUENCE [LARGE SCALE GENOMIC DNA]</scope>
    <source>
        <strain evidence="18 20">DSM 12034</strain>
    </source>
</reference>
<dbReference type="InterPro" id="IPR058561">
    <property type="entry name" value="Exonuc_1_C"/>
</dbReference>
<evidence type="ECO:0000256" key="6">
    <source>
        <dbReference type="ARBA" id="ARBA00022763"/>
    </source>
</evidence>
<feature type="binding site" evidence="14">
    <location>
        <position position="162"/>
    </location>
    <ligand>
        <name>substrate</name>
    </ligand>
</feature>
<proteinExistence type="predicted"/>
<evidence type="ECO:0000256" key="4">
    <source>
        <dbReference type="ARBA" id="ARBA00022722"/>
    </source>
</evidence>
<dbReference type="Gene3D" id="1.20.1280.70">
    <property type="entry name" value="Exonuclease ExoI, domain 3"/>
    <property type="match status" value="1"/>
</dbReference>
<feature type="binding site" evidence="14">
    <location>
        <position position="14"/>
    </location>
    <ligand>
        <name>substrate</name>
    </ligand>
</feature>
<dbReference type="InterPro" id="IPR036397">
    <property type="entry name" value="RNaseH_sf"/>
</dbReference>
<keyword evidence="11" id="KW-0234">DNA repair</keyword>
<evidence type="ECO:0000256" key="14">
    <source>
        <dbReference type="PIRSR" id="PIRSR000977-1"/>
    </source>
</evidence>
<keyword evidence="21" id="KW-1185">Reference proteome</keyword>
<evidence type="ECO:0000256" key="15">
    <source>
        <dbReference type="PIRSR" id="PIRSR000977-2"/>
    </source>
</evidence>
<dbReference type="Pfam" id="PF00929">
    <property type="entry name" value="RNase_T"/>
    <property type="match status" value="1"/>
</dbReference>
<evidence type="ECO:0000256" key="5">
    <source>
        <dbReference type="ARBA" id="ARBA00022723"/>
    </source>
</evidence>
<gene>
    <name evidence="19" type="primary">sbcB</name>
    <name evidence="18" type="ORF">EDC36_10360</name>
    <name evidence="19" type="ORF">Tigna_00895</name>
</gene>
<feature type="binding site" evidence="15">
    <location>
        <position position="12"/>
    </location>
    <ligand>
        <name>Mg(2+)</name>
        <dbReference type="ChEBI" id="CHEBI:18420"/>
        <label>1</label>
    </ligand>
</feature>
<keyword evidence="5 15" id="KW-0479">Metal-binding</keyword>
<dbReference type="PIRSF" id="PIRSF000977">
    <property type="entry name" value="Exodeoxyribonuclease_I"/>
    <property type="match status" value="1"/>
</dbReference>
<evidence type="ECO:0000256" key="1">
    <source>
        <dbReference type="ARBA" id="ARBA00000563"/>
    </source>
</evidence>
<dbReference type="InterPro" id="IPR012337">
    <property type="entry name" value="RNaseH-like_sf"/>
</dbReference>
<dbReference type="EC" id="3.1.11.1" evidence="2"/>
<dbReference type="EMBL" id="SMAH01000003">
    <property type="protein sequence ID" value="TCS99003.1"/>
    <property type="molecule type" value="Genomic_DNA"/>
</dbReference>
<comment type="cofactor">
    <cofactor evidence="15">
        <name>Mg(2+)</name>
        <dbReference type="ChEBI" id="CHEBI:18420"/>
    </cofactor>
    <text evidence="15">Binds 2 Mg(2+) ions per monomer.</text>
</comment>
<feature type="domain" description="ExoI C-terminal" evidence="17">
    <location>
        <begin position="361"/>
        <end position="484"/>
    </location>
</feature>
<name>A0A4R3LFX7_9BURK</name>
<dbReference type="Proteomes" id="UP000295536">
    <property type="component" value="Unassembled WGS sequence"/>
</dbReference>
<dbReference type="Gene3D" id="3.30.1520.20">
    <property type="entry name" value="Exonuclease ExoI, domain 2"/>
    <property type="match status" value="1"/>
</dbReference>
<dbReference type="EMBL" id="VJNC01000004">
    <property type="protein sequence ID" value="TSE22914.1"/>
    <property type="molecule type" value="Genomic_DNA"/>
</dbReference>
<dbReference type="InterPro" id="IPR038649">
    <property type="entry name" value="EXOI_SH3_sf"/>
</dbReference>
<dbReference type="Pfam" id="PF08411">
    <property type="entry name" value="ExoI_SH3"/>
    <property type="match status" value="1"/>
</dbReference>
<keyword evidence="8" id="KW-0269">Exonuclease</keyword>
<evidence type="ECO:0000256" key="2">
    <source>
        <dbReference type="ARBA" id="ARBA00012108"/>
    </source>
</evidence>
<organism evidence="18 20">
    <name type="scientific">Tepidimonas ignava</name>
    <dbReference type="NCBI Taxonomy" id="114249"/>
    <lineage>
        <taxon>Bacteria</taxon>
        <taxon>Pseudomonadati</taxon>
        <taxon>Pseudomonadota</taxon>
        <taxon>Betaproteobacteria</taxon>
        <taxon>Burkholderiales</taxon>
        <taxon>Tepidimonas</taxon>
    </lineage>
</organism>
<dbReference type="InterPro" id="IPR013520">
    <property type="entry name" value="Ribonucl_H"/>
</dbReference>
<evidence type="ECO:0000313" key="18">
    <source>
        <dbReference type="EMBL" id="TCS99003.1"/>
    </source>
</evidence>
<dbReference type="AlphaFoldDB" id="A0A4R3LFX7"/>
<dbReference type="Proteomes" id="UP000315577">
    <property type="component" value="Unassembled WGS sequence"/>
</dbReference>
<keyword evidence="6" id="KW-0227">DNA damage</keyword>
<comment type="caution">
    <text evidence="18">The sequence shown here is derived from an EMBL/GenBank/DDBJ whole genome shotgun (WGS) entry which is preliminary data.</text>
</comment>
<dbReference type="RefSeq" id="WP_132961764.1">
    <property type="nucleotide sequence ID" value="NZ_JBKBMZ010000027.1"/>
</dbReference>
<sequence>MSPDHTTFYWHDYETFGRDARVDRPAQFAGVRTDAELREIGEPLVAYCQPTPDFFPDPQSCVLTGITPQHCQRHGWPERVFAERIHAELSQPGTIGVGYNSIRFDDEFTRHLLWRNLLDPYGREWRDGCSRWDLLDVMRAAWALRPEGIEWPRGDDGQVSLRLEHLSAANGLTHTQAHDALSDVRATIALARLLRARQPRLFEFALGLRRRERVMQELGLPRLAAQARPFVHVSGMLGAARGFWAVMWPLAQHPRNRNEIIAWDLAHDPRELADLRADEVRARLFVRAQDLPAGVTRLPIKSVHLNRAPFVLGQLQVVRGPVAERWGVDWGVIERNAQRIVQLPDLSGLWAEVYATPTARPEPDVDAALYDGFVGDADRRRLARLRALDPREPAWREMGFDDARLGELVFRFRARNHPDTLDADERARWQANCRARLLDGAGGATPWQTRRQQLLQAHAEARARGDAAALGVVQALWDYAAALGLPVG</sequence>
<evidence type="ECO:0000313" key="19">
    <source>
        <dbReference type="EMBL" id="TSE22914.1"/>
    </source>
</evidence>
<keyword evidence="10" id="KW-0238">DNA-binding</keyword>
<evidence type="ECO:0000256" key="3">
    <source>
        <dbReference type="ARBA" id="ARBA00019900"/>
    </source>
</evidence>
<reference evidence="19 21" key="2">
    <citation type="submission" date="2019-07" db="EMBL/GenBank/DDBJ databases">
        <title>Tepidimonas ignava SPS-1037 draft genome.</title>
        <authorList>
            <person name="Da Costa M.S."/>
            <person name="Froufe H.J.C."/>
            <person name="Egas C."/>
            <person name="Albuquerque L."/>
        </authorList>
    </citation>
    <scope>NUCLEOTIDE SEQUENCE [LARGE SCALE GENOMIC DNA]</scope>
    <source>
        <strain evidence="19 21">SPS-1037</strain>
    </source>
</reference>
<evidence type="ECO:0000313" key="21">
    <source>
        <dbReference type="Proteomes" id="UP000315577"/>
    </source>
</evidence>
<dbReference type="GO" id="GO:0003677">
    <property type="term" value="F:DNA binding"/>
    <property type="evidence" value="ECO:0007669"/>
    <property type="project" value="UniProtKB-KW"/>
</dbReference>
<evidence type="ECO:0000259" key="16">
    <source>
        <dbReference type="PROSITE" id="PS51784"/>
    </source>
</evidence>
<evidence type="ECO:0000256" key="7">
    <source>
        <dbReference type="ARBA" id="ARBA00022801"/>
    </source>
</evidence>
<evidence type="ECO:0000256" key="9">
    <source>
        <dbReference type="ARBA" id="ARBA00022842"/>
    </source>
</evidence>
<dbReference type="SUPFAM" id="SSF53098">
    <property type="entry name" value="Ribonuclease H-like"/>
    <property type="match status" value="1"/>
</dbReference>
<keyword evidence="9 15" id="KW-0460">Magnesium</keyword>